<comment type="caution">
    <text evidence="3">The sequence shown here is derived from an EMBL/GenBank/DDBJ whole genome shotgun (WGS) entry which is preliminary data.</text>
</comment>
<evidence type="ECO:0000259" key="2">
    <source>
        <dbReference type="Pfam" id="PF10338"/>
    </source>
</evidence>
<feature type="compositionally biased region" description="Basic residues" evidence="1">
    <location>
        <begin position="72"/>
        <end position="94"/>
    </location>
</feature>
<feature type="domain" description="DUF2423" evidence="2">
    <location>
        <begin position="1"/>
        <end position="47"/>
    </location>
</feature>
<feature type="compositionally biased region" description="Basic residues" evidence="1">
    <location>
        <begin position="1"/>
        <end position="15"/>
    </location>
</feature>
<accession>A0A9W6YTA9</accession>
<dbReference type="InterPro" id="IPR019434">
    <property type="entry name" value="DUF2423"/>
</dbReference>
<dbReference type="Proteomes" id="UP001165063">
    <property type="component" value="Unassembled WGS sequence"/>
</dbReference>
<feature type="region of interest" description="Disordered" evidence="1">
    <location>
        <begin position="1"/>
        <end position="94"/>
    </location>
</feature>
<feature type="compositionally biased region" description="Basic and acidic residues" evidence="1">
    <location>
        <begin position="27"/>
        <end position="53"/>
    </location>
</feature>
<evidence type="ECO:0000256" key="1">
    <source>
        <dbReference type="SAM" id="MobiDB-lite"/>
    </source>
</evidence>
<gene>
    <name evidence="3" type="ORF">Amon01_000396300</name>
</gene>
<protein>
    <submittedName>
        <fullName evidence="3">Unnamed protein product</fullName>
    </submittedName>
</protein>
<name>A0A9W6YTA9_AMBMO</name>
<keyword evidence="4" id="KW-1185">Reference proteome</keyword>
<evidence type="ECO:0000313" key="4">
    <source>
        <dbReference type="Proteomes" id="UP001165063"/>
    </source>
</evidence>
<dbReference type="AlphaFoldDB" id="A0A9W6YTA9"/>
<evidence type="ECO:0000313" key="3">
    <source>
        <dbReference type="EMBL" id="GMG31219.1"/>
    </source>
</evidence>
<proteinExistence type="predicted"/>
<sequence>MAHSARSKSKLKSKSIKVTAKNSDYAKTAEARRQRLAEKARENLLKQKAKDAKDDDDMKMDVEKNVSTSGWRKSRTSTYKKNKASKRKNKTMKF</sequence>
<reference evidence="3" key="1">
    <citation type="submission" date="2023-04" db="EMBL/GenBank/DDBJ databases">
        <title>Ambrosiozyma monospora NBRC 1965.</title>
        <authorList>
            <person name="Ichikawa N."/>
            <person name="Sato H."/>
            <person name="Tonouchi N."/>
        </authorList>
    </citation>
    <scope>NUCLEOTIDE SEQUENCE</scope>
    <source>
        <strain evidence="3">NBRC 1965</strain>
    </source>
</reference>
<dbReference type="Pfam" id="PF10338">
    <property type="entry name" value="YBL028C_N"/>
    <property type="match status" value="1"/>
</dbReference>
<organism evidence="3 4">
    <name type="scientific">Ambrosiozyma monospora</name>
    <name type="common">Yeast</name>
    <name type="synonym">Endomycopsis monosporus</name>
    <dbReference type="NCBI Taxonomy" id="43982"/>
    <lineage>
        <taxon>Eukaryota</taxon>
        <taxon>Fungi</taxon>
        <taxon>Dikarya</taxon>
        <taxon>Ascomycota</taxon>
        <taxon>Saccharomycotina</taxon>
        <taxon>Pichiomycetes</taxon>
        <taxon>Pichiales</taxon>
        <taxon>Pichiaceae</taxon>
        <taxon>Ambrosiozyma</taxon>
    </lineage>
</organism>
<dbReference type="EMBL" id="BSXU01001801">
    <property type="protein sequence ID" value="GMG31219.1"/>
    <property type="molecule type" value="Genomic_DNA"/>
</dbReference>